<evidence type="ECO:0000256" key="1">
    <source>
        <dbReference type="SAM" id="MobiDB-lite"/>
    </source>
</evidence>
<dbReference type="Proteomes" id="UP000013827">
    <property type="component" value="Unassembled WGS sequence"/>
</dbReference>
<protein>
    <recommendedName>
        <fullName evidence="2">Calcineurin-like phosphoesterase domain-containing protein</fullName>
    </recommendedName>
</protein>
<dbReference type="STRING" id="2903.R1EIL7"/>
<dbReference type="RefSeq" id="XP_005775255.1">
    <property type="nucleotide sequence ID" value="XM_005775198.1"/>
</dbReference>
<reference evidence="4" key="1">
    <citation type="journal article" date="2013" name="Nature">
        <title>Pan genome of the phytoplankton Emiliania underpins its global distribution.</title>
        <authorList>
            <person name="Read B.A."/>
            <person name="Kegel J."/>
            <person name="Klute M.J."/>
            <person name="Kuo A."/>
            <person name="Lefebvre S.C."/>
            <person name="Maumus F."/>
            <person name="Mayer C."/>
            <person name="Miller J."/>
            <person name="Monier A."/>
            <person name="Salamov A."/>
            <person name="Young J."/>
            <person name="Aguilar M."/>
            <person name="Claverie J.M."/>
            <person name="Frickenhaus S."/>
            <person name="Gonzalez K."/>
            <person name="Herman E.K."/>
            <person name="Lin Y.C."/>
            <person name="Napier J."/>
            <person name="Ogata H."/>
            <person name="Sarno A.F."/>
            <person name="Shmutz J."/>
            <person name="Schroeder D."/>
            <person name="de Vargas C."/>
            <person name="Verret F."/>
            <person name="von Dassow P."/>
            <person name="Valentin K."/>
            <person name="Van de Peer Y."/>
            <person name="Wheeler G."/>
            <person name="Dacks J.B."/>
            <person name="Delwiche C.F."/>
            <person name="Dyhrman S.T."/>
            <person name="Glockner G."/>
            <person name="John U."/>
            <person name="Richards T."/>
            <person name="Worden A.Z."/>
            <person name="Zhang X."/>
            <person name="Grigoriev I.V."/>
            <person name="Allen A.E."/>
            <person name="Bidle K."/>
            <person name="Borodovsky M."/>
            <person name="Bowler C."/>
            <person name="Brownlee C."/>
            <person name="Cock J.M."/>
            <person name="Elias M."/>
            <person name="Gladyshev V.N."/>
            <person name="Groth M."/>
            <person name="Guda C."/>
            <person name="Hadaegh A."/>
            <person name="Iglesias-Rodriguez M.D."/>
            <person name="Jenkins J."/>
            <person name="Jones B.M."/>
            <person name="Lawson T."/>
            <person name="Leese F."/>
            <person name="Lindquist E."/>
            <person name="Lobanov A."/>
            <person name="Lomsadze A."/>
            <person name="Malik S.B."/>
            <person name="Marsh M.E."/>
            <person name="Mackinder L."/>
            <person name="Mock T."/>
            <person name="Mueller-Roeber B."/>
            <person name="Pagarete A."/>
            <person name="Parker M."/>
            <person name="Probert I."/>
            <person name="Quesneville H."/>
            <person name="Raines C."/>
            <person name="Rensing S.A."/>
            <person name="Riano-Pachon D.M."/>
            <person name="Richier S."/>
            <person name="Rokitta S."/>
            <person name="Shiraiwa Y."/>
            <person name="Soanes D.M."/>
            <person name="van der Giezen M."/>
            <person name="Wahlund T.M."/>
            <person name="Williams B."/>
            <person name="Wilson W."/>
            <person name="Wolfe G."/>
            <person name="Wurch L.L."/>
        </authorList>
    </citation>
    <scope>NUCLEOTIDE SEQUENCE</scope>
</reference>
<dbReference type="InterPro" id="IPR029052">
    <property type="entry name" value="Metallo-depent_PP-like"/>
</dbReference>
<dbReference type="CDD" id="cd00838">
    <property type="entry name" value="MPP_superfamily"/>
    <property type="match status" value="1"/>
</dbReference>
<dbReference type="Pfam" id="PF00149">
    <property type="entry name" value="Metallophos"/>
    <property type="match status" value="1"/>
</dbReference>
<evidence type="ECO:0000259" key="2">
    <source>
        <dbReference type="Pfam" id="PF00149"/>
    </source>
</evidence>
<feature type="region of interest" description="Disordered" evidence="1">
    <location>
        <begin position="405"/>
        <end position="483"/>
    </location>
</feature>
<accession>A0A0D3JH41</accession>
<dbReference type="InterPro" id="IPR052963">
    <property type="entry name" value="Pantetheine_PDE"/>
</dbReference>
<dbReference type="InterPro" id="IPR004843">
    <property type="entry name" value="Calcineurin-like_PHP"/>
</dbReference>
<dbReference type="GeneID" id="17268373"/>
<dbReference type="AlphaFoldDB" id="A0A0D3JH41"/>
<feature type="compositionally biased region" description="Low complexity" evidence="1">
    <location>
        <begin position="437"/>
        <end position="456"/>
    </location>
</feature>
<organism evidence="3 4">
    <name type="scientific">Emiliania huxleyi (strain CCMP1516)</name>
    <dbReference type="NCBI Taxonomy" id="280463"/>
    <lineage>
        <taxon>Eukaryota</taxon>
        <taxon>Haptista</taxon>
        <taxon>Haptophyta</taxon>
        <taxon>Prymnesiophyceae</taxon>
        <taxon>Isochrysidales</taxon>
        <taxon>Noelaerhabdaceae</taxon>
        <taxon>Emiliania</taxon>
    </lineage>
</organism>
<proteinExistence type="predicted"/>
<dbReference type="PANTHER" id="PTHR36492:SF2">
    <property type="entry name" value="[ACYL-CARRIER-PROTEIN] PHOSPHODIESTERASE PPTH"/>
    <property type="match status" value="1"/>
</dbReference>
<dbReference type="PANTHER" id="PTHR36492">
    <property type="match status" value="1"/>
</dbReference>
<dbReference type="PaxDb" id="2903-EOD22826"/>
<dbReference type="OMA" id="SHEHIRY"/>
<dbReference type="GO" id="GO:0016787">
    <property type="term" value="F:hydrolase activity"/>
    <property type="evidence" value="ECO:0007669"/>
    <property type="project" value="InterPro"/>
</dbReference>
<dbReference type="KEGG" id="ehx:EMIHUDRAFT_349536"/>
<feature type="domain" description="Calcineurin-like phosphoesterase" evidence="2">
    <location>
        <begin position="59"/>
        <end position="129"/>
    </location>
</feature>
<evidence type="ECO:0000313" key="3">
    <source>
        <dbReference type="EnsemblProtists" id="EOD22826"/>
    </source>
</evidence>
<dbReference type="HOGENOM" id="CLU_593727_0_0_1"/>
<feature type="compositionally biased region" description="Gly residues" evidence="1">
    <location>
        <begin position="457"/>
        <end position="479"/>
    </location>
</feature>
<dbReference type="EnsemblProtists" id="EOD22826">
    <property type="protein sequence ID" value="EOD22826"/>
    <property type="gene ID" value="EMIHUDRAFT_349536"/>
</dbReference>
<reference evidence="3" key="2">
    <citation type="submission" date="2024-10" db="UniProtKB">
        <authorList>
            <consortium name="EnsemblProtists"/>
        </authorList>
    </citation>
    <scope>IDENTIFICATION</scope>
</reference>
<dbReference type="SUPFAM" id="SSF56300">
    <property type="entry name" value="Metallo-dependent phosphatases"/>
    <property type="match status" value="1"/>
</dbReference>
<sequence length="543" mass="59404">MPLSRRVASCERLAELQADCMADDLPVANHMLSWTEEEAVYYFESGGQEPPAEQRVYPRVWLTSDVHTDRAENMAWLRSLPQHPGDAVVVAGDVSHQMEQLEATLRAFSERFAHVFFTAGNHDLWITRNDGGMDSLAKLDAIDRLCDRMGNVHSTPRLLRGDGSGAHKPGQGLWVVPLASWYDDSLDLTHFTPSLIHRAGDMRAFTWSDFALCKWPAALLRPSDTMTGHYPAGVACKLAERNEPSVREVNEALCGAVGDAVLSFSHFLPREQTLPDWLDPAGLSFSPDWVSHPAGGTAVNFSRVAGSRLIDEQLRRLTAGVQRPPDGVCHVHAFGHSHRPKDFSLDGVRYVSHPLGYSKERVKRLTPEVPHLKLVWDVDGAVPPPPQPLIRYWEEHGGREPELDALLASPARPPAERQRGAGSMRRNAQSWHCGTEASMQSSAIAAQAGRSDPAGMRLGGAAGGGVRGGGLRGGEGSPQGPGAYARQLRLQRQRQRELQHERRSASLSLPCVQQALDLSRAPHDEGDDLSALLAQGVSSDETP</sequence>
<evidence type="ECO:0000313" key="4">
    <source>
        <dbReference type="Proteomes" id="UP000013827"/>
    </source>
</evidence>
<dbReference type="Gene3D" id="3.60.21.10">
    <property type="match status" value="1"/>
</dbReference>
<name>A0A0D3JH41_EMIH1</name>
<feature type="region of interest" description="Disordered" evidence="1">
    <location>
        <begin position="519"/>
        <end position="543"/>
    </location>
</feature>
<keyword evidence="4" id="KW-1185">Reference proteome</keyword>
<dbReference type="eggNOG" id="ENOG502QPJI">
    <property type="taxonomic scope" value="Eukaryota"/>
</dbReference>